<keyword evidence="4" id="KW-1185">Reference proteome</keyword>
<dbReference type="GO" id="GO:0000289">
    <property type="term" value="P:nuclear-transcribed mRNA poly(A) tail shortening"/>
    <property type="evidence" value="ECO:0007669"/>
    <property type="project" value="TreeGrafter"/>
</dbReference>
<dbReference type="InterPro" id="IPR012337">
    <property type="entry name" value="RNaseH-like_sf"/>
</dbReference>
<dbReference type="GO" id="GO:0005634">
    <property type="term" value="C:nucleus"/>
    <property type="evidence" value="ECO:0007669"/>
    <property type="project" value="TreeGrafter"/>
</dbReference>
<feature type="compositionally biased region" description="Basic residues" evidence="2">
    <location>
        <begin position="517"/>
        <end position="527"/>
    </location>
</feature>
<sequence length="639" mass="72201">MDINRFSFGAKLPAVLTAISKAHFLAIDLELSGIHTKLASARSGRPDGGKPALQDRYRECKEAAEKYQVLQVGITCVEEDKETGVYVARPYNFNLSPLIEYKIDFDRDFTFQSGAITFLLDHGFRFDNSVAIGVPYLSRQEEADVRLRARNRSERSKNIADLKIREDDTASLEFVQRAREQIRAWTSKTPYQQSPVGQLHPEYLNIAPINFDAQPQSTHGLNNFQKRLIHQLVRAEFPGFVTLSRPTFIQILPYDEAREASYQSSRQNALNAQISKQTGLRWVVEAMVGGDLSGINPMDCAQNTTGESVFIDKEAISSQMRGLRDALHGRRTILVGHNLFTDLINFYKAFIGDLPEEVEDFQKVIHQIFPMVIDTKYLATHEYDSINLRSSLEDLEEDLRAQIFPTIKLHYDHSKYLSDNGAFAHEAGYDSFITARVLIKLATRLEAEGDYVKVEAYSSDDSFMTAPECGDYELNLQVDTPNRDHTRLFSNASSPSLSLLDMDDGDLLEATGSPSRPSKRKRRKVKKPSAQIESQFSHPTIFDLLGDLDEEGGFTEHQQSDSPEPRPRSKTEPESKPEPKPEPEPELKSSSLKGMNTASLAPDEHGVILMPSFDTDFWRVYGNKLRVFGTKEEIFRLAT</sequence>
<dbReference type="GO" id="GO:1990432">
    <property type="term" value="P:siRNA 3'-end processing"/>
    <property type="evidence" value="ECO:0007669"/>
    <property type="project" value="TreeGrafter"/>
</dbReference>
<name>A0A9P8LDA5_9PEZI</name>
<dbReference type="PANTHER" id="PTHR15092">
    <property type="entry name" value="POLY A -SPECIFIC RIBONUCLEASE/TARGET OF EGR1, MEMBER 1"/>
    <property type="match status" value="1"/>
</dbReference>
<gene>
    <name evidence="3" type="ORF">GP486_003338</name>
</gene>
<dbReference type="GO" id="GO:0000175">
    <property type="term" value="F:3'-5'-RNA exonuclease activity"/>
    <property type="evidence" value="ECO:0007669"/>
    <property type="project" value="TreeGrafter"/>
</dbReference>
<dbReference type="PANTHER" id="PTHR15092:SF22">
    <property type="entry name" value="POLY(A)-SPECIFIC RIBONUCLEASE PNLDC1"/>
    <property type="match status" value="1"/>
</dbReference>
<accession>A0A9P8LDA5</accession>
<dbReference type="SUPFAM" id="SSF53098">
    <property type="entry name" value="Ribonuclease H-like"/>
    <property type="match status" value="1"/>
</dbReference>
<feature type="region of interest" description="Disordered" evidence="2">
    <location>
        <begin position="551"/>
        <end position="603"/>
    </location>
</feature>
<dbReference type="Pfam" id="PF04857">
    <property type="entry name" value="CAF1"/>
    <property type="match status" value="1"/>
</dbReference>
<evidence type="ECO:0000313" key="3">
    <source>
        <dbReference type="EMBL" id="KAH0561953.1"/>
    </source>
</evidence>
<dbReference type="InterPro" id="IPR051181">
    <property type="entry name" value="CAF1_poly(A)_ribonucleases"/>
</dbReference>
<organism evidence="3 4">
    <name type="scientific">Trichoglossum hirsutum</name>
    <dbReference type="NCBI Taxonomy" id="265104"/>
    <lineage>
        <taxon>Eukaryota</taxon>
        <taxon>Fungi</taxon>
        <taxon>Dikarya</taxon>
        <taxon>Ascomycota</taxon>
        <taxon>Pezizomycotina</taxon>
        <taxon>Geoglossomycetes</taxon>
        <taxon>Geoglossales</taxon>
        <taxon>Geoglossaceae</taxon>
        <taxon>Trichoglossum</taxon>
    </lineage>
</organism>
<dbReference type="Proteomes" id="UP000750711">
    <property type="component" value="Unassembled WGS sequence"/>
</dbReference>
<proteinExistence type="inferred from homology"/>
<dbReference type="InterPro" id="IPR006941">
    <property type="entry name" value="RNase_CAF1"/>
</dbReference>
<dbReference type="EMBL" id="JAGHQM010000444">
    <property type="protein sequence ID" value="KAH0561953.1"/>
    <property type="molecule type" value="Genomic_DNA"/>
</dbReference>
<feature type="region of interest" description="Disordered" evidence="2">
    <location>
        <begin position="489"/>
        <end position="532"/>
    </location>
</feature>
<dbReference type="InterPro" id="IPR036397">
    <property type="entry name" value="RNaseH_sf"/>
</dbReference>
<evidence type="ECO:0000256" key="2">
    <source>
        <dbReference type="SAM" id="MobiDB-lite"/>
    </source>
</evidence>
<protein>
    <recommendedName>
        <fullName evidence="5">CAF1-domain-containing protein</fullName>
    </recommendedName>
</protein>
<evidence type="ECO:0008006" key="5">
    <source>
        <dbReference type="Google" id="ProtNLM"/>
    </source>
</evidence>
<comment type="caution">
    <text evidence="3">The sequence shown here is derived from an EMBL/GenBank/DDBJ whole genome shotgun (WGS) entry which is preliminary data.</text>
</comment>
<dbReference type="Gene3D" id="3.30.420.10">
    <property type="entry name" value="Ribonuclease H-like superfamily/Ribonuclease H"/>
    <property type="match status" value="2"/>
</dbReference>
<dbReference type="AlphaFoldDB" id="A0A9P8LDA5"/>
<dbReference type="GO" id="GO:0003723">
    <property type="term" value="F:RNA binding"/>
    <property type="evidence" value="ECO:0007669"/>
    <property type="project" value="TreeGrafter"/>
</dbReference>
<feature type="compositionally biased region" description="Basic and acidic residues" evidence="2">
    <location>
        <begin position="563"/>
        <end position="587"/>
    </location>
</feature>
<evidence type="ECO:0000256" key="1">
    <source>
        <dbReference type="ARBA" id="ARBA00008372"/>
    </source>
</evidence>
<reference evidence="3" key="1">
    <citation type="submission" date="2021-03" db="EMBL/GenBank/DDBJ databases">
        <title>Comparative genomics and phylogenomic investigation of the class Geoglossomycetes provide insights into ecological specialization and systematics.</title>
        <authorList>
            <person name="Melie T."/>
            <person name="Pirro S."/>
            <person name="Miller A.N."/>
            <person name="Quandt A."/>
        </authorList>
    </citation>
    <scope>NUCLEOTIDE SEQUENCE</scope>
    <source>
        <strain evidence="3">CAQ_001_2017</strain>
    </source>
</reference>
<evidence type="ECO:0000313" key="4">
    <source>
        <dbReference type="Proteomes" id="UP000750711"/>
    </source>
</evidence>
<dbReference type="GO" id="GO:1990431">
    <property type="term" value="P:priRNA 3'-end processing"/>
    <property type="evidence" value="ECO:0007669"/>
    <property type="project" value="TreeGrafter"/>
</dbReference>
<comment type="similarity">
    <text evidence="1">Belongs to the CAF1 family.</text>
</comment>